<evidence type="ECO:0000313" key="4">
    <source>
        <dbReference type="Proteomes" id="UP000249363"/>
    </source>
</evidence>
<dbReference type="Proteomes" id="UP000249363">
    <property type="component" value="Unassembled WGS sequence"/>
</dbReference>
<feature type="region of interest" description="Disordered" evidence="2">
    <location>
        <begin position="311"/>
        <end position="384"/>
    </location>
</feature>
<sequence>MPRTRAQAQAQEVESPLVSLESPRRRRRIPTTTPTKASADTKKATDTKTKRGRKPTKKATAVATEEITQEKIQNKSEIATQETHIQTPTQESHWTQETPQNQGEVPILQTPRGINAAQDNGSTTSPAPATARSASESDASSITSLGSVSSLGSPVKKASVRNALKFFKKSIKQSSSTVRRRFHELKSRREPRENLFETGVPALPTDVDSYPTYQTNYSLAEDEILEAALKIVLHRQTTDGTKPFAESIRCPCCYDGVVKMECVRGHDLRSLMSNETIHALNIVLTNICAEGILATAKAKEDRLRVEKEAEATAKDKAAQVAEQQKKELSAKQKGKKRALESNNDENSTDGPPMAQRRRTRPPPGQTPRNKRRPIPTTNPGKKLSFMEAARQRATNGERLSAQSSIFQLDEAVTNLREQEQAQQAAREAAEEEARNAITQKAMERHMVLGPIPENMQSSFQVPAFEDEFDVEDHEDEKQPVETPTSNNWGLRSFLGSVRRRLVPFVRQAPDQAVPFAAGGGATIVRVDGAAVPSTESHSTQNADVDMTYSLFPPIPSPLGIAPSSEEKAKAGEQEDKGGKTTATVEENSQVPGTEQTDQNKTNGEPQNGEPQNADTQAEPETGSHKRKRAPSPDVIPNPAGCSYGMDLDYFTYSDDEIEEAEEYSRRELEREAAVAANSTVSAPTARPPEKRARLLPPEPESLNVQLPSTNTTTQTHWQAPVPPGWNRPTTTVYSGQMFQGMTHAAPSFHLNPYHPTPDLRTQPPPLENPFMQPMQPVYPMQPMHPMEPMPPSPKTFPQSGSISDLRKAAVERRLWNNLVNNGLGTHTNRFPQPQVSQPAQQPVAHPSPVRTPAQQSILQPRVEPPAQQIVQQPRQQPSVQKPAEHPTQQVFQQTATGASSNGVATNEPRDRSLYAATKQSVNDETIHLPPIKPISATARGQPVIERSRPKTPSRLRNHIPLSSSPASQASPAQTLTAMHRQDQDQEDLIQFFGDDEHGQQAFELYQSCPSGDLSKVQWPSFDPLPSNNIQETTLSTSVSAGQQRASHHLFKKSFAQFQNELDQGLIDTDEILSDL</sequence>
<dbReference type="GeneID" id="63790090"/>
<dbReference type="RefSeq" id="XP_040729378.1">
    <property type="nucleotide sequence ID" value="XM_040881567.1"/>
</dbReference>
<feature type="compositionally biased region" description="Polar residues" evidence="2">
    <location>
        <begin position="75"/>
        <end position="103"/>
    </location>
</feature>
<feature type="compositionally biased region" description="Polar residues" evidence="2">
    <location>
        <begin position="580"/>
        <end position="615"/>
    </location>
</feature>
<feature type="coiled-coil region" evidence="1">
    <location>
        <begin position="408"/>
        <end position="441"/>
    </location>
</feature>
<name>A0A364KMW8_TALAM</name>
<feature type="region of interest" description="Disordered" evidence="2">
    <location>
        <begin position="1"/>
        <end position="153"/>
    </location>
</feature>
<keyword evidence="4" id="KW-1185">Reference proteome</keyword>
<feature type="region of interest" description="Disordered" evidence="2">
    <location>
        <begin position="820"/>
        <end position="888"/>
    </location>
</feature>
<feature type="compositionally biased region" description="Low complexity" evidence="2">
    <location>
        <begin position="831"/>
        <end position="848"/>
    </location>
</feature>
<feature type="compositionally biased region" description="Low complexity" evidence="2">
    <location>
        <begin position="962"/>
        <end position="973"/>
    </location>
</feature>
<evidence type="ECO:0000256" key="1">
    <source>
        <dbReference type="SAM" id="Coils"/>
    </source>
</evidence>
<dbReference type="AlphaFoldDB" id="A0A364KMW8"/>
<protein>
    <submittedName>
        <fullName evidence="3">Uncharacterized protein</fullName>
    </submittedName>
</protein>
<feature type="compositionally biased region" description="Basic and acidic residues" evidence="2">
    <location>
        <begin position="564"/>
        <end position="578"/>
    </location>
</feature>
<feature type="compositionally biased region" description="Polar residues" evidence="2">
    <location>
        <begin position="1"/>
        <end position="12"/>
    </location>
</feature>
<accession>A0A364KMW8</accession>
<feature type="region of interest" description="Disordered" evidence="2">
    <location>
        <begin position="547"/>
        <end position="639"/>
    </location>
</feature>
<reference evidence="3 4" key="1">
    <citation type="journal article" date="2017" name="Biotechnol. Biofuels">
        <title>Differential beta-glucosidase expression as a function of carbon source availability in Talaromyces amestolkiae: a genomic and proteomic approach.</title>
        <authorList>
            <person name="de Eugenio L.I."/>
            <person name="Mendez-Liter J.A."/>
            <person name="Nieto-Dominguez M."/>
            <person name="Alonso L."/>
            <person name="Gil-Munoz J."/>
            <person name="Barriuso J."/>
            <person name="Prieto A."/>
            <person name="Martinez M.J."/>
        </authorList>
    </citation>
    <scope>NUCLEOTIDE SEQUENCE [LARGE SCALE GENOMIC DNA]</scope>
    <source>
        <strain evidence="3 4">CIB</strain>
    </source>
</reference>
<comment type="caution">
    <text evidence="3">The sequence shown here is derived from an EMBL/GenBank/DDBJ whole genome shotgun (WGS) entry which is preliminary data.</text>
</comment>
<organism evidence="3 4">
    <name type="scientific">Talaromyces amestolkiae</name>
    <dbReference type="NCBI Taxonomy" id="1196081"/>
    <lineage>
        <taxon>Eukaryota</taxon>
        <taxon>Fungi</taxon>
        <taxon>Dikarya</taxon>
        <taxon>Ascomycota</taxon>
        <taxon>Pezizomycotina</taxon>
        <taxon>Eurotiomycetes</taxon>
        <taxon>Eurotiomycetidae</taxon>
        <taxon>Eurotiales</taxon>
        <taxon>Trichocomaceae</taxon>
        <taxon>Talaromyces</taxon>
        <taxon>Talaromyces sect. Talaromyces</taxon>
    </lineage>
</organism>
<feature type="region of interest" description="Disordered" evidence="2">
    <location>
        <begin position="938"/>
        <end position="981"/>
    </location>
</feature>
<keyword evidence="1" id="KW-0175">Coiled coil</keyword>
<evidence type="ECO:0000256" key="2">
    <source>
        <dbReference type="SAM" id="MobiDB-lite"/>
    </source>
</evidence>
<dbReference type="STRING" id="1196081.A0A364KMW8"/>
<feature type="compositionally biased region" description="Low complexity" evidence="2">
    <location>
        <begin position="864"/>
        <end position="881"/>
    </location>
</feature>
<dbReference type="EMBL" id="MIKG01000001">
    <property type="protein sequence ID" value="RAO64861.1"/>
    <property type="molecule type" value="Genomic_DNA"/>
</dbReference>
<feature type="compositionally biased region" description="Basic and acidic residues" evidence="2">
    <location>
        <begin position="39"/>
        <end position="49"/>
    </location>
</feature>
<evidence type="ECO:0000313" key="3">
    <source>
        <dbReference type="EMBL" id="RAO64861.1"/>
    </source>
</evidence>
<feature type="compositionally biased region" description="Low complexity" evidence="2">
    <location>
        <begin position="122"/>
        <end position="153"/>
    </location>
</feature>
<feature type="compositionally biased region" description="Polar residues" evidence="2">
    <location>
        <begin position="820"/>
        <end position="830"/>
    </location>
</feature>
<gene>
    <name evidence="3" type="ORF">BHQ10_000873</name>
</gene>
<proteinExistence type="predicted"/>
<feature type="compositionally biased region" description="Basic and acidic residues" evidence="2">
    <location>
        <begin position="311"/>
        <end position="330"/>
    </location>
</feature>
<dbReference type="OrthoDB" id="5394108at2759"/>